<dbReference type="SUPFAM" id="SSF56112">
    <property type="entry name" value="Protein kinase-like (PK-like)"/>
    <property type="match status" value="1"/>
</dbReference>
<dbReference type="EMBL" id="KN837345">
    <property type="protein sequence ID" value="KIJ27152.1"/>
    <property type="molecule type" value="Genomic_DNA"/>
</dbReference>
<dbReference type="OrthoDB" id="5800476at2759"/>
<dbReference type="InterPro" id="IPR000719">
    <property type="entry name" value="Prot_kinase_dom"/>
</dbReference>
<feature type="compositionally biased region" description="Basic and acidic residues" evidence="1">
    <location>
        <begin position="284"/>
        <end position="295"/>
    </location>
</feature>
<evidence type="ECO:0000313" key="4">
    <source>
        <dbReference type="Proteomes" id="UP000054279"/>
    </source>
</evidence>
<name>A0A0C9UDF6_SPHS4</name>
<dbReference type="AlphaFoldDB" id="A0A0C9UDF6"/>
<dbReference type="PANTHER" id="PTHR11909">
    <property type="entry name" value="CASEIN KINASE-RELATED"/>
    <property type="match status" value="1"/>
</dbReference>
<feature type="domain" description="Protein kinase" evidence="2">
    <location>
        <begin position="1"/>
        <end position="250"/>
    </location>
</feature>
<evidence type="ECO:0000259" key="2">
    <source>
        <dbReference type="PROSITE" id="PS50011"/>
    </source>
</evidence>
<protein>
    <recommendedName>
        <fullName evidence="2">Protein kinase domain-containing protein</fullName>
    </recommendedName>
</protein>
<dbReference type="InterPro" id="IPR011009">
    <property type="entry name" value="Kinase-like_dom_sf"/>
</dbReference>
<dbReference type="PROSITE" id="PS50011">
    <property type="entry name" value="PROTEIN_KINASE_DOM"/>
    <property type="match status" value="1"/>
</dbReference>
<accession>A0A0C9UDF6</accession>
<dbReference type="Gene3D" id="3.30.200.20">
    <property type="entry name" value="Phosphorylase Kinase, domain 1"/>
    <property type="match status" value="1"/>
</dbReference>
<feature type="region of interest" description="Disordered" evidence="1">
    <location>
        <begin position="270"/>
        <end position="295"/>
    </location>
</feature>
<keyword evidence="4" id="KW-1185">Reference proteome</keyword>
<dbReference type="GO" id="GO:0005524">
    <property type="term" value="F:ATP binding"/>
    <property type="evidence" value="ECO:0007669"/>
    <property type="project" value="InterPro"/>
</dbReference>
<proteinExistence type="predicted"/>
<dbReference type="HOGENOM" id="CLU_019279_2_7_1"/>
<dbReference type="InterPro" id="IPR050235">
    <property type="entry name" value="CK1_Ser-Thr_kinase"/>
</dbReference>
<evidence type="ECO:0000313" key="3">
    <source>
        <dbReference type="EMBL" id="KIJ27152.1"/>
    </source>
</evidence>
<dbReference type="Proteomes" id="UP000054279">
    <property type="component" value="Unassembled WGS sequence"/>
</dbReference>
<dbReference type="Gene3D" id="1.10.510.10">
    <property type="entry name" value="Transferase(Phosphotransferase) domain 1"/>
    <property type="match status" value="1"/>
</dbReference>
<sequence>MDLRVGKYQLEEKTSSGSFGDFYLRINIISRKKEVTIKLESVKAKHPLLEYESKVYKALCGCVGIPIFQWFGTNNGYKVMVLDALLGRPSLEDIFHFCKRKFSLKTVLLLADQIPDSFLMGCGKCGNQINVINFGAAKKYHDSTHLHIPYGENETLIGTALYASINAHLSAQQSHRDDLESVTYILIYFLRGSLPWQGLKAATKKKESLTDLLCRGFPKEFGIFLNYCRALGFDEQPDYSYLRKLFRELFYREGFHYNNVFDWSLKPTGKEEAAGRSKGRRKVVVKEDKGGQNRM</sequence>
<reference evidence="3 4" key="1">
    <citation type="submission" date="2014-06" db="EMBL/GenBank/DDBJ databases">
        <title>Evolutionary Origins and Diversification of the Mycorrhizal Mutualists.</title>
        <authorList>
            <consortium name="DOE Joint Genome Institute"/>
            <consortium name="Mycorrhizal Genomics Consortium"/>
            <person name="Kohler A."/>
            <person name="Kuo A."/>
            <person name="Nagy L.G."/>
            <person name="Floudas D."/>
            <person name="Copeland A."/>
            <person name="Barry K.W."/>
            <person name="Cichocki N."/>
            <person name="Veneault-Fourrey C."/>
            <person name="LaButti K."/>
            <person name="Lindquist E.A."/>
            <person name="Lipzen A."/>
            <person name="Lundell T."/>
            <person name="Morin E."/>
            <person name="Murat C."/>
            <person name="Riley R."/>
            <person name="Ohm R."/>
            <person name="Sun H."/>
            <person name="Tunlid A."/>
            <person name="Henrissat B."/>
            <person name="Grigoriev I.V."/>
            <person name="Hibbett D.S."/>
            <person name="Martin F."/>
        </authorList>
    </citation>
    <scope>NUCLEOTIDE SEQUENCE [LARGE SCALE GENOMIC DNA]</scope>
    <source>
        <strain evidence="3 4">SS14</strain>
    </source>
</reference>
<organism evidence="3 4">
    <name type="scientific">Sphaerobolus stellatus (strain SS14)</name>
    <dbReference type="NCBI Taxonomy" id="990650"/>
    <lineage>
        <taxon>Eukaryota</taxon>
        <taxon>Fungi</taxon>
        <taxon>Dikarya</taxon>
        <taxon>Basidiomycota</taxon>
        <taxon>Agaricomycotina</taxon>
        <taxon>Agaricomycetes</taxon>
        <taxon>Phallomycetidae</taxon>
        <taxon>Geastrales</taxon>
        <taxon>Sphaerobolaceae</taxon>
        <taxon>Sphaerobolus</taxon>
    </lineage>
</organism>
<dbReference type="GO" id="GO:0004672">
    <property type="term" value="F:protein kinase activity"/>
    <property type="evidence" value="ECO:0007669"/>
    <property type="project" value="InterPro"/>
</dbReference>
<gene>
    <name evidence="3" type="ORF">M422DRAFT_62061</name>
</gene>
<evidence type="ECO:0000256" key="1">
    <source>
        <dbReference type="SAM" id="MobiDB-lite"/>
    </source>
</evidence>